<evidence type="ECO:0000256" key="13">
    <source>
        <dbReference type="SAM" id="MobiDB-lite"/>
    </source>
</evidence>
<dbReference type="PROSITE" id="PS00076">
    <property type="entry name" value="PYRIDINE_REDOX_1"/>
    <property type="match status" value="1"/>
</dbReference>
<evidence type="ECO:0000256" key="8">
    <source>
        <dbReference type="ARBA" id="ARBA00023027"/>
    </source>
</evidence>
<evidence type="ECO:0000256" key="2">
    <source>
        <dbReference type="ARBA" id="ARBA00007532"/>
    </source>
</evidence>
<comment type="caution">
    <text evidence="15">The sequence shown here is derived from an EMBL/GenBank/DDBJ whole genome shotgun (WGS) entry which is preliminary data.</text>
</comment>
<dbReference type="Gene3D" id="3.50.50.60">
    <property type="entry name" value="FAD/NAD(P)-binding domain"/>
    <property type="match status" value="2"/>
</dbReference>
<feature type="domain" description="Lipoyl-binding" evidence="14">
    <location>
        <begin position="2"/>
        <end position="77"/>
    </location>
</feature>
<comment type="miscellaneous">
    <text evidence="12">The active site is a redox-active disulfide bond.</text>
</comment>
<gene>
    <name evidence="15" type="primary">lpdA</name>
    <name evidence="15" type="ORF">L2W38_11745</name>
</gene>
<comment type="subcellular location">
    <subcellularLocation>
        <location evidence="1">Cytoplasm</location>
    </subcellularLocation>
</comment>
<dbReference type="CDD" id="cd06849">
    <property type="entry name" value="lipoyl_domain"/>
    <property type="match status" value="1"/>
</dbReference>
<dbReference type="Pfam" id="PF07992">
    <property type="entry name" value="Pyr_redox_2"/>
    <property type="match status" value="1"/>
</dbReference>
<dbReference type="Gene3D" id="3.30.390.30">
    <property type="match status" value="1"/>
</dbReference>
<dbReference type="SUPFAM" id="SSF51905">
    <property type="entry name" value="FAD/NAD(P)-binding domain"/>
    <property type="match status" value="1"/>
</dbReference>
<feature type="region of interest" description="Disordered" evidence="13">
    <location>
        <begin position="82"/>
        <end position="118"/>
    </location>
</feature>
<comment type="cofactor">
    <cofactor evidence="12">
        <name>FAD</name>
        <dbReference type="ChEBI" id="CHEBI:57692"/>
    </cofactor>
    <text evidence="12">Binds 1 FAD per subunit.</text>
</comment>
<dbReference type="Pfam" id="PF02852">
    <property type="entry name" value="Pyr_redox_dim"/>
    <property type="match status" value="1"/>
</dbReference>
<keyword evidence="8 12" id="KW-0520">NAD</keyword>
<dbReference type="InterPro" id="IPR004099">
    <property type="entry name" value="Pyr_nucl-diS_OxRdtase_dimer"/>
</dbReference>
<feature type="compositionally biased region" description="Polar residues" evidence="13">
    <location>
        <begin position="106"/>
        <end position="116"/>
    </location>
</feature>
<dbReference type="PANTHER" id="PTHR22912:SF217">
    <property type="entry name" value="DIHYDROLIPOYL DEHYDROGENASE"/>
    <property type="match status" value="1"/>
</dbReference>
<dbReference type="InterPro" id="IPR001100">
    <property type="entry name" value="Pyr_nuc-diS_OxRdtase"/>
</dbReference>
<keyword evidence="16" id="KW-1185">Reference proteome</keyword>
<comment type="similarity">
    <text evidence="2 12">Belongs to the class-I pyridine nucleotide-disulfide oxidoreductase family.</text>
</comment>
<evidence type="ECO:0000256" key="3">
    <source>
        <dbReference type="ARBA" id="ARBA00012608"/>
    </source>
</evidence>
<dbReference type="InterPro" id="IPR016156">
    <property type="entry name" value="FAD/NAD-linked_Rdtase_dimer_sf"/>
</dbReference>
<dbReference type="Proteomes" id="UP001200430">
    <property type="component" value="Unassembled WGS sequence"/>
</dbReference>
<dbReference type="EC" id="1.8.1.4" evidence="3 12"/>
<evidence type="ECO:0000256" key="1">
    <source>
        <dbReference type="ARBA" id="ARBA00004496"/>
    </source>
</evidence>
<keyword evidence="6 12" id="KW-0274">FAD</keyword>
<dbReference type="InterPro" id="IPR011053">
    <property type="entry name" value="Single_hybrid_motif"/>
</dbReference>
<dbReference type="PIRSF" id="PIRSF000350">
    <property type="entry name" value="Mercury_reductase_MerA"/>
    <property type="match status" value="1"/>
</dbReference>
<accession>A0ABS9EQL5</accession>
<dbReference type="InterPro" id="IPR036188">
    <property type="entry name" value="FAD/NAD-bd_sf"/>
</dbReference>
<dbReference type="GO" id="GO:0004148">
    <property type="term" value="F:dihydrolipoyl dehydrogenase (NADH) activity"/>
    <property type="evidence" value="ECO:0007669"/>
    <property type="project" value="UniProtKB-EC"/>
</dbReference>
<proteinExistence type="inferred from homology"/>
<keyword evidence="5 12" id="KW-0285">Flavoprotein</keyword>
<dbReference type="SUPFAM" id="SSF51230">
    <property type="entry name" value="Single hybrid motif"/>
    <property type="match status" value="1"/>
</dbReference>
<dbReference type="PROSITE" id="PS50968">
    <property type="entry name" value="BIOTINYL_LIPOYL"/>
    <property type="match status" value="1"/>
</dbReference>
<dbReference type="InterPro" id="IPR012999">
    <property type="entry name" value="Pyr_OxRdtase_I_AS"/>
</dbReference>
<evidence type="ECO:0000256" key="5">
    <source>
        <dbReference type="ARBA" id="ARBA00022630"/>
    </source>
</evidence>
<evidence type="ECO:0000256" key="7">
    <source>
        <dbReference type="ARBA" id="ARBA00023002"/>
    </source>
</evidence>
<keyword evidence="9" id="KW-1015">Disulfide bond</keyword>
<evidence type="ECO:0000256" key="4">
    <source>
        <dbReference type="ARBA" id="ARBA00022490"/>
    </source>
</evidence>
<dbReference type="EMBL" id="JAKGUD010000016">
    <property type="protein sequence ID" value="MCF4143485.1"/>
    <property type="molecule type" value="Genomic_DNA"/>
</dbReference>
<keyword evidence="10 12" id="KW-0676">Redox-active center</keyword>
<evidence type="ECO:0000256" key="9">
    <source>
        <dbReference type="ARBA" id="ARBA00023157"/>
    </source>
</evidence>
<dbReference type="PRINTS" id="PR00368">
    <property type="entry name" value="FADPNR"/>
</dbReference>
<keyword evidence="4" id="KW-0963">Cytoplasm</keyword>
<dbReference type="SUPFAM" id="SSF55424">
    <property type="entry name" value="FAD/NAD-linked reductases, dimerisation (C-terminal) domain"/>
    <property type="match status" value="1"/>
</dbReference>
<comment type="catalytic activity">
    <reaction evidence="11 12">
        <text>N(6)-[(R)-dihydrolipoyl]-L-lysyl-[protein] + NAD(+) = N(6)-[(R)-lipoyl]-L-lysyl-[protein] + NADH + H(+)</text>
        <dbReference type="Rhea" id="RHEA:15045"/>
        <dbReference type="Rhea" id="RHEA-COMP:10474"/>
        <dbReference type="Rhea" id="RHEA-COMP:10475"/>
        <dbReference type="ChEBI" id="CHEBI:15378"/>
        <dbReference type="ChEBI" id="CHEBI:57540"/>
        <dbReference type="ChEBI" id="CHEBI:57945"/>
        <dbReference type="ChEBI" id="CHEBI:83099"/>
        <dbReference type="ChEBI" id="CHEBI:83100"/>
        <dbReference type="EC" id="1.8.1.4"/>
    </reaction>
</comment>
<reference evidence="15 16" key="1">
    <citation type="submission" date="2022-01" db="EMBL/GenBank/DDBJ databases">
        <title>Dethiosulfovibrio faecalis sp. nov., a novel proteolytic, non-sulfur-reducing bacterium isolated from a marine aquaculture solid waste bioreactor.</title>
        <authorList>
            <person name="Grabowski S."/>
            <person name="Apolinario E."/>
            <person name="Schneider N."/>
            <person name="Marshall C.W."/>
            <person name="Sowers K.R."/>
        </authorList>
    </citation>
    <scope>NUCLEOTIDE SEQUENCE [LARGE SCALE GENOMIC DNA]</scope>
    <source>
        <strain evidence="15 16">DSM 12537</strain>
    </source>
</reference>
<dbReference type="InterPro" id="IPR000089">
    <property type="entry name" value="Biotin_lipoyl"/>
</dbReference>
<evidence type="ECO:0000256" key="12">
    <source>
        <dbReference type="RuleBase" id="RU003692"/>
    </source>
</evidence>
<protein>
    <recommendedName>
        <fullName evidence="3 12">Dihydrolipoyl dehydrogenase</fullName>
        <ecNumber evidence="3 12">1.8.1.4</ecNumber>
    </recommendedName>
</protein>
<dbReference type="Pfam" id="PF00364">
    <property type="entry name" value="Biotin_lipoyl"/>
    <property type="match status" value="1"/>
</dbReference>
<evidence type="ECO:0000256" key="10">
    <source>
        <dbReference type="ARBA" id="ARBA00023284"/>
    </source>
</evidence>
<sequence length="579" mass="59984">MAVTITMPKLGLTMTEGTVSSWSKKAGDPVSEGDVLFVVSTDKLTYEVKAECDGILASVLVAEGDDAPVAATVAIIAEPGEDPASLAESAPAPAPSKTADKDEPIETTSPAASSIQESDRGGKKVVVIGGGPGGYVCAIKLAQLGASVTVVEKERMGGTCLNWGCIPTKVLVHTAELYHETINGSDLGLIVKDASVDWAALMTRKTGVVDQLVGGVEGLMVANGIDVVYGEASFVSSRSLKIGNDTLEFDAAVVATGSETVIPPIPGVDLPGIVTSKEALSFDSVPKSMTVVGGGVIGMEFACVYATLGTKVTVVEMLDTVLPPIDREISAIARASMEALGVKFYTSSKVTGFTDKGGKIATSVETPDVPISVESEKVLMSVGRKASTASLNLENAGIRHDRGKITVDRFMATSVPGIYAIGDCCSPIQLAHVASAEGEIAAENVMGESKAMDYKTVPSCVYTMPELASVGLTEAEAVKRGHSIKIGRFPLSANGKSLIMKGYDGLIKFVVDDRYDEILGVHIVGPRATDLIVEGALALRLEATVDEVVTTIHAHPTVGEALAEAALAVNGKAIHMPPS</sequence>
<dbReference type="PRINTS" id="PR00411">
    <property type="entry name" value="PNDRDTASEI"/>
</dbReference>
<dbReference type="PANTHER" id="PTHR22912">
    <property type="entry name" value="DISULFIDE OXIDOREDUCTASE"/>
    <property type="match status" value="1"/>
</dbReference>
<organism evidence="15 16">
    <name type="scientific">Dethiosulfovibrio marinus</name>
    <dbReference type="NCBI Taxonomy" id="133532"/>
    <lineage>
        <taxon>Bacteria</taxon>
        <taxon>Thermotogati</taxon>
        <taxon>Synergistota</taxon>
        <taxon>Synergistia</taxon>
        <taxon>Synergistales</taxon>
        <taxon>Dethiosulfovibrionaceae</taxon>
        <taxon>Dethiosulfovibrio</taxon>
    </lineage>
</organism>
<name>A0ABS9EQL5_9BACT</name>
<evidence type="ECO:0000313" key="15">
    <source>
        <dbReference type="EMBL" id="MCF4143485.1"/>
    </source>
</evidence>
<evidence type="ECO:0000256" key="6">
    <source>
        <dbReference type="ARBA" id="ARBA00022827"/>
    </source>
</evidence>
<evidence type="ECO:0000313" key="16">
    <source>
        <dbReference type="Proteomes" id="UP001200430"/>
    </source>
</evidence>
<keyword evidence="7 12" id="KW-0560">Oxidoreductase</keyword>
<evidence type="ECO:0000256" key="11">
    <source>
        <dbReference type="ARBA" id="ARBA00049187"/>
    </source>
</evidence>
<dbReference type="InterPro" id="IPR023753">
    <property type="entry name" value="FAD/NAD-binding_dom"/>
</dbReference>
<dbReference type="NCBIfam" id="TIGR01350">
    <property type="entry name" value="lipoamide_DH"/>
    <property type="match status" value="1"/>
</dbReference>
<dbReference type="InterPro" id="IPR006258">
    <property type="entry name" value="Lipoamide_DH"/>
</dbReference>
<dbReference type="InterPro" id="IPR050151">
    <property type="entry name" value="Class-I_Pyr_Nuc-Dis_Oxidored"/>
</dbReference>
<dbReference type="Gene3D" id="2.40.50.100">
    <property type="match status" value="1"/>
</dbReference>
<evidence type="ECO:0000259" key="14">
    <source>
        <dbReference type="PROSITE" id="PS50968"/>
    </source>
</evidence>
<dbReference type="RefSeq" id="WP_236100186.1">
    <property type="nucleotide sequence ID" value="NZ_JAKGUD010000016.1"/>
</dbReference>